<dbReference type="EMBL" id="KV417619">
    <property type="protein sequence ID" value="KZP14348.1"/>
    <property type="molecule type" value="Genomic_DNA"/>
</dbReference>
<dbReference type="PANTHER" id="PTHR35041:SF6">
    <property type="entry name" value="FORMYLMETHIONINE DEFORMYLASE-LIKE PROTEIN-RELATED"/>
    <property type="match status" value="1"/>
</dbReference>
<dbReference type="AlphaFoldDB" id="A0A166D5T8"/>
<accession>A0A166D5T8</accession>
<keyword evidence="3" id="KW-1185">Reference proteome</keyword>
<feature type="transmembrane region" description="Helical" evidence="1">
    <location>
        <begin position="104"/>
        <end position="127"/>
    </location>
</feature>
<gene>
    <name evidence="2" type="ORF">FIBSPDRAFT_935850</name>
</gene>
<organism evidence="2 3">
    <name type="scientific">Athelia psychrophila</name>
    <dbReference type="NCBI Taxonomy" id="1759441"/>
    <lineage>
        <taxon>Eukaryota</taxon>
        <taxon>Fungi</taxon>
        <taxon>Dikarya</taxon>
        <taxon>Basidiomycota</taxon>
        <taxon>Agaricomycotina</taxon>
        <taxon>Agaricomycetes</taxon>
        <taxon>Agaricomycetidae</taxon>
        <taxon>Atheliales</taxon>
        <taxon>Atheliaceae</taxon>
        <taxon>Athelia</taxon>
    </lineage>
</organism>
<keyword evidence="1" id="KW-0812">Transmembrane</keyword>
<dbReference type="Proteomes" id="UP000076532">
    <property type="component" value="Unassembled WGS sequence"/>
</dbReference>
<evidence type="ECO:0000313" key="3">
    <source>
        <dbReference type="Proteomes" id="UP000076532"/>
    </source>
</evidence>
<keyword evidence="1" id="KW-0472">Membrane</keyword>
<sequence>MLGHHFLYVFLDGCVVPDAGMFQIYEHELKSSWRKLIYTQEVTSALGNLIANSAKVALTAVIGIAFVQVLWLHLHGRRQYSVSEINAFVACSSSPFTLSSISTWWSPAFFLAIIALCSTLMTAITVLSPGSLTIPPQTMKPNPCNVSNIDIAMGNFYALNSSGSNSPNGGYATSGAGQSGVNSVMQSAAQNAKKRDSVLSRASASSVLDSRGAGGGGGFGNTYAGVDGLVARIVVQGTYLPPIPSQSCQPGNTCQYNLEFTAPAFNCTNTTVDFSTFLPFRNSASPDPVITVWNSTYTWDSAGTLVLLVAAAEMQNDGQGGVSTAPGQAVSCTAYNATYGTTITQGPNSSAVDLTSRQLYGVLPLNAASTASNYTINQTMAMDALAVALASAVGGVVAFTTDANTFAQDTNSAVRYSWVTQDLANGVSIDLLSVIPNMMNDASISLLSAPMAGSRTAVPFNTTCLSYASFYQYNRWRLISTYGACIFGAMVCALCGSFAVRHNRRGESLEFKRLLEAARILYTPEDSSEKFASKALDPKKTKLQVTDDGYFEFVGSIATDDETGLECFSSQTEIDIYIADEASSRKQAQQHHSTLRPARLHRCLSPVRPQLGYPGQDCNVRLSVGVYLKNVTKLRWEVRVLLGIEWDIAAYVVLWLQDINPIPDSDQVELRKTLVPAVLLS</sequence>
<reference evidence="2 3" key="1">
    <citation type="journal article" date="2016" name="Mol. Biol. Evol.">
        <title>Comparative Genomics of Early-Diverging Mushroom-Forming Fungi Provides Insights into the Origins of Lignocellulose Decay Capabilities.</title>
        <authorList>
            <person name="Nagy L.G."/>
            <person name="Riley R."/>
            <person name="Tritt A."/>
            <person name="Adam C."/>
            <person name="Daum C."/>
            <person name="Floudas D."/>
            <person name="Sun H."/>
            <person name="Yadav J.S."/>
            <person name="Pangilinan J."/>
            <person name="Larsson K.H."/>
            <person name="Matsuura K."/>
            <person name="Barry K."/>
            <person name="Labutti K."/>
            <person name="Kuo R."/>
            <person name="Ohm R.A."/>
            <person name="Bhattacharya S.S."/>
            <person name="Shirouzu T."/>
            <person name="Yoshinaga Y."/>
            <person name="Martin F.M."/>
            <person name="Grigoriev I.V."/>
            <person name="Hibbett D.S."/>
        </authorList>
    </citation>
    <scope>NUCLEOTIDE SEQUENCE [LARGE SCALE GENOMIC DNA]</scope>
    <source>
        <strain evidence="2 3">CBS 109695</strain>
    </source>
</reference>
<dbReference type="OrthoDB" id="3198553at2759"/>
<proteinExistence type="predicted"/>
<evidence type="ECO:0000256" key="1">
    <source>
        <dbReference type="SAM" id="Phobius"/>
    </source>
</evidence>
<feature type="transmembrane region" description="Helical" evidence="1">
    <location>
        <begin position="479"/>
        <end position="500"/>
    </location>
</feature>
<protein>
    <submittedName>
        <fullName evidence="2">Uncharacterized protein</fullName>
    </submittedName>
</protein>
<keyword evidence="1" id="KW-1133">Transmembrane helix</keyword>
<evidence type="ECO:0000313" key="2">
    <source>
        <dbReference type="EMBL" id="KZP14348.1"/>
    </source>
</evidence>
<dbReference type="PANTHER" id="PTHR35041">
    <property type="entry name" value="MEDIATOR OF RNA POLYMERASE II TRANSCRIPTION SUBUNIT 1"/>
    <property type="match status" value="1"/>
</dbReference>
<name>A0A166D5T8_9AGAM</name>
<dbReference type="STRING" id="436010.A0A166D5T8"/>
<feature type="transmembrane region" description="Helical" evidence="1">
    <location>
        <begin position="56"/>
        <end position="74"/>
    </location>
</feature>